<organism evidence="2 3">
    <name type="scientific">Anas platyrhynchos</name>
    <name type="common">Mallard</name>
    <name type="synonym">Anas boschas</name>
    <dbReference type="NCBI Taxonomy" id="8839"/>
    <lineage>
        <taxon>Eukaryota</taxon>
        <taxon>Metazoa</taxon>
        <taxon>Chordata</taxon>
        <taxon>Craniata</taxon>
        <taxon>Vertebrata</taxon>
        <taxon>Euteleostomi</taxon>
        <taxon>Archelosauria</taxon>
        <taxon>Archosauria</taxon>
        <taxon>Dinosauria</taxon>
        <taxon>Saurischia</taxon>
        <taxon>Theropoda</taxon>
        <taxon>Coelurosauria</taxon>
        <taxon>Aves</taxon>
        <taxon>Neognathae</taxon>
        <taxon>Galloanserae</taxon>
        <taxon>Anseriformes</taxon>
        <taxon>Anatidae</taxon>
        <taxon>Anatinae</taxon>
        <taxon>Anas</taxon>
    </lineage>
</organism>
<gene>
    <name evidence="2" type="ORF">Anapl_02608</name>
</gene>
<dbReference type="EMBL" id="KB742513">
    <property type="protein sequence ID" value="EOB07660.1"/>
    <property type="molecule type" value="Genomic_DNA"/>
</dbReference>
<evidence type="ECO:0000313" key="2">
    <source>
        <dbReference type="EMBL" id="EOB07660.1"/>
    </source>
</evidence>
<evidence type="ECO:0000313" key="3">
    <source>
        <dbReference type="Proteomes" id="UP000296049"/>
    </source>
</evidence>
<protein>
    <submittedName>
        <fullName evidence="2">Uncharacterized protein</fullName>
    </submittedName>
</protein>
<sequence>MGRERQTLCSVSQKDVQNSCLGISFPLEGKGSNDQKGSHELYCWTTDRTPICVRELSLEKKIPVLYGNVLFKEHPEGQQQSPRLSATSMCPLQSNDWR</sequence>
<feature type="region of interest" description="Disordered" evidence="1">
    <location>
        <begin position="74"/>
        <end position="98"/>
    </location>
</feature>
<keyword evidence="3" id="KW-1185">Reference proteome</keyword>
<evidence type="ECO:0000256" key="1">
    <source>
        <dbReference type="SAM" id="MobiDB-lite"/>
    </source>
</evidence>
<proteinExistence type="predicted"/>
<accession>R0M0M9</accession>
<feature type="compositionally biased region" description="Polar residues" evidence="1">
    <location>
        <begin position="77"/>
        <end position="98"/>
    </location>
</feature>
<name>R0M0M9_ANAPL</name>
<dbReference type="AlphaFoldDB" id="R0M0M9"/>
<reference evidence="3" key="1">
    <citation type="journal article" date="2013" name="Nat. Genet.">
        <title>The duck genome and transcriptome provide insight into an avian influenza virus reservoir species.</title>
        <authorList>
            <person name="Huang Y."/>
            <person name="Li Y."/>
            <person name="Burt D.W."/>
            <person name="Chen H."/>
            <person name="Zhang Y."/>
            <person name="Qian W."/>
            <person name="Kim H."/>
            <person name="Gan S."/>
            <person name="Zhao Y."/>
            <person name="Li J."/>
            <person name="Yi K."/>
            <person name="Feng H."/>
            <person name="Zhu P."/>
            <person name="Li B."/>
            <person name="Liu Q."/>
            <person name="Fairley S."/>
            <person name="Magor K.E."/>
            <person name="Du Z."/>
            <person name="Hu X."/>
            <person name="Goodman L."/>
            <person name="Tafer H."/>
            <person name="Vignal A."/>
            <person name="Lee T."/>
            <person name="Kim K.W."/>
            <person name="Sheng Z."/>
            <person name="An Y."/>
            <person name="Searle S."/>
            <person name="Herrero J."/>
            <person name="Groenen M.A."/>
            <person name="Crooijmans R.P."/>
            <person name="Faraut T."/>
            <person name="Cai Q."/>
            <person name="Webster R.G."/>
            <person name="Aldridge J.R."/>
            <person name="Warren W.C."/>
            <person name="Bartschat S."/>
            <person name="Kehr S."/>
            <person name="Marz M."/>
            <person name="Stadler P.F."/>
            <person name="Smith J."/>
            <person name="Kraus R.H."/>
            <person name="Zhao Y."/>
            <person name="Ren L."/>
            <person name="Fei J."/>
            <person name="Morisson M."/>
            <person name="Kaiser P."/>
            <person name="Griffin D.K."/>
            <person name="Rao M."/>
            <person name="Pitel F."/>
            <person name="Wang J."/>
            <person name="Li N."/>
        </authorList>
    </citation>
    <scope>NUCLEOTIDE SEQUENCE [LARGE SCALE GENOMIC DNA]</scope>
</reference>
<dbReference type="Proteomes" id="UP000296049">
    <property type="component" value="Unassembled WGS sequence"/>
</dbReference>